<dbReference type="InterPro" id="IPR058245">
    <property type="entry name" value="NreC/VraR/RcsB-like_REC"/>
</dbReference>
<proteinExistence type="predicted"/>
<dbReference type="Pfam" id="PF00072">
    <property type="entry name" value="Response_reg"/>
    <property type="match status" value="1"/>
</dbReference>
<keyword evidence="2" id="KW-0238">DNA-binding</keyword>
<comment type="caution">
    <text evidence="6">The sequence shown here is derived from an EMBL/GenBank/DDBJ whole genome shotgun (WGS) entry which is preliminary data.</text>
</comment>
<dbReference type="PROSITE" id="PS50043">
    <property type="entry name" value="HTH_LUXR_2"/>
    <property type="match status" value="1"/>
</dbReference>
<dbReference type="EMBL" id="VUYU01000004">
    <property type="protein sequence ID" value="NHZ33381.1"/>
    <property type="molecule type" value="Genomic_DNA"/>
</dbReference>
<dbReference type="InterPro" id="IPR051015">
    <property type="entry name" value="EvgA-like"/>
</dbReference>
<accession>A0ABX0LTE2</accession>
<dbReference type="Proteomes" id="UP000785613">
    <property type="component" value="Unassembled WGS sequence"/>
</dbReference>
<keyword evidence="1 3" id="KW-0597">Phosphoprotein</keyword>
<dbReference type="PANTHER" id="PTHR45566">
    <property type="entry name" value="HTH-TYPE TRANSCRIPTIONAL REGULATOR YHJB-RELATED"/>
    <property type="match status" value="1"/>
</dbReference>
<dbReference type="PRINTS" id="PR00038">
    <property type="entry name" value="HTHLUXR"/>
</dbReference>
<dbReference type="CDD" id="cd17535">
    <property type="entry name" value="REC_NarL-like"/>
    <property type="match status" value="1"/>
</dbReference>
<reference evidence="6 7" key="1">
    <citation type="submission" date="2019-09" db="EMBL/GenBank/DDBJ databases">
        <title>Taxonomy of Antarctic Massilia spp.: description of Massilia rubra sp. nov., Massilia aquatica sp. nov., Massilia mucilaginosa sp. nov., Massilia frigida sp. nov. isolated from streams, lakes and regoliths.</title>
        <authorList>
            <person name="Holochova P."/>
            <person name="Sedlacek I."/>
            <person name="Kralova S."/>
            <person name="Maslanova I."/>
            <person name="Busse H.-J."/>
            <person name="Stankova E."/>
            <person name="Vrbovska V."/>
            <person name="Kovarovic V."/>
            <person name="Bartak M."/>
            <person name="Svec P."/>
            <person name="Pantucek R."/>
        </authorList>
    </citation>
    <scope>NUCLEOTIDE SEQUENCE [LARGE SCALE GENOMIC DNA]</scope>
    <source>
        <strain evidence="6 7">CCM 8692</strain>
    </source>
</reference>
<dbReference type="InterPro" id="IPR011006">
    <property type="entry name" value="CheY-like_superfamily"/>
</dbReference>
<protein>
    <submittedName>
        <fullName evidence="6">Response regulator transcription factor</fullName>
    </submittedName>
</protein>
<feature type="domain" description="Response regulatory" evidence="5">
    <location>
        <begin position="1"/>
        <end position="103"/>
    </location>
</feature>
<dbReference type="SUPFAM" id="SSF52172">
    <property type="entry name" value="CheY-like"/>
    <property type="match status" value="1"/>
</dbReference>
<organism evidence="6 7">
    <name type="scientific">Massilia rubra</name>
    <dbReference type="NCBI Taxonomy" id="2607910"/>
    <lineage>
        <taxon>Bacteria</taxon>
        <taxon>Pseudomonadati</taxon>
        <taxon>Pseudomonadota</taxon>
        <taxon>Betaproteobacteria</taxon>
        <taxon>Burkholderiales</taxon>
        <taxon>Oxalobacteraceae</taxon>
        <taxon>Telluria group</taxon>
        <taxon>Massilia</taxon>
    </lineage>
</organism>
<dbReference type="InterPro" id="IPR016032">
    <property type="entry name" value="Sig_transdc_resp-reg_C-effctor"/>
</dbReference>
<sequence>MKFLLADLEAGIAFAEAATLPCALAHAGEHAPELVLVDLHMPGEDSMGVLTAIRAAFDASMVVVLSSEDDPDVILRAIEAGASGYVPKSSTPQILIAALRLVMAGGIYIPPPALRAFAAPAAPRPPSSRECESLSGRQMEVLLKAVQGKANKVIAREMQLSEGTVKAHLSAAFRTLGVQNRTEAVFAAARMGLQADVRPS</sequence>
<feature type="domain" description="HTH luxR-type" evidence="4">
    <location>
        <begin position="127"/>
        <end position="192"/>
    </location>
</feature>
<dbReference type="PROSITE" id="PS50110">
    <property type="entry name" value="RESPONSE_REGULATORY"/>
    <property type="match status" value="1"/>
</dbReference>
<dbReference type="SMART" id="SM00421">
    <property type="entry name" value="HTH_LUXR"/>
    <property type="match status" value="1"/>
</dbReference>
<evidence type="ECO:0000313" key="7">
    <source>
        <dbReference type="Proteomes" id="UP000785613"/>
    </source>
</evidence>
<dbReference type="PANTHER" id="PTHR45566:SF1">
    <property type="entry name" value="HTH-TYPE TRANSCRIPTIONAL REGULATOR YHJB-RELATED"/>
    <property type="match status" value="1"/>
</dbReference>
<name>A0ABX0LTE2_9BURK</name>
<dbReference type="InterPro" id="IPR000792">
    <property type="entry name" value="Tscrpt_reg_LuxR_C"/>
</dbReference>
<evidence type="ECO:0000256" key="1">
    <source>
        <dbReference type="ARBA" id="ARBA00022553"/>
    </source>
</evidence>
<dbReference type="Gene3D" id="3.40.50.2300">
    <property type="match status" value="1"/>
</dbReference>
<dbReference type="SUPFAM" id="SSF46894">
    <property type="entry name" value="C-terminal effector domain of the bipartite response regulators"/>
    <property type="match status" value="1"/>
</dbReference>
<evidence type="ECO:0000259" key="4">
    <source>
        <dbReference type="PROSITE" id="PS50043"/>
    </source>
</evidence>
<evidence type="ECO:0000256" key="3">
    <source>
        <dbReference type="PROSITE-ProRule" id="PRU00169"/>
    </source>
</evidence>
<evidence type="ECO:0000256" key="2">
    <source>
        <dbReference type="ARBA" id="ARBA00023125"/>
    </source>
</evidence>
<keyword evidence="7" id="KW-1185">Reference proteome</keyword>
<dbReference type="Pfam" id="PF00196">
    <property type="entry name" value="GerE"/>
    <property type="match status" value="1"/>
</dbReference>
<dbReference type="SMART" id="SM00448">
    <property type="entry name" value="REC"/>
    <property type="match status" value="1"/>
</dbReference>
<evidence type="ECO:0000313" key="6">
    <source>
        <dbReference type="EMBL" id="NHZ33381.1"/>
    </source>
</evidence>
<feature type="modified residue" description="4-aspartylphosphate" evidence="3">
    <location>
        <position position="38"/>
    </location>
</feature>
<evidence type="ECO:0000259" key="5">
    <source>
        <dbReference type="PROSITE" id="PS50110"/>
    </source>
</evidence>
<dbReference type="CDD" id="cd06170">
    <property type="entry name" value="LuxR_C_like"/>
    <property type="match status" value="1"/>
</dbReference>
<dbReference type="InterPro" id="IPR001789">
    <property type="entry name" value="Sig_transdc_resp-reg_receiver"/>
</dbReference>
<gene>
    <name evidence="6" type="ORF">F0185_07225</name>
</gene>